<accession>A0AAX2RTR2</accession>
<gene>
    <name evidence="1" type="ORF">E3D37_11045</name>
</gene>
<evidence type="ECO:0000313" key="2">
    <source>
        <dbReference type="Proteomes" id="UP000298234"/>
    </source>
</evidence>
<dbReference type="Proteomes" id="UP000298234">
    <property type="component" value="Unassembled WGS sequence"/>
</dbReference>
<protein>
    <submittedName>
        <fullName evidence="1">Uncharacterized protein</fullName>
    </submittedName>
</protein>
<sequence length="117" mass="12348">MLGKAAHLERMSAALWGHGDRSCCVSAIQAMHIARLLVAQDKPSATPRAVLASELQGAVLDVGDALDSTGCSHSDPMVPQVDVLTELLWSRGDDKHARAAVRLQRIAVTLIQSGVGV</sequence>
<comment type="caution">
    <text evidence="1">The sequence shown here is derived from an EMBL/GenBank/DDBJ whole genome shotgun (WGS) entry which is preliminary data.</text>
</comment>
<organism evidence="1 2">
    <name type="scientific">Burkholderia cepacia</name>
    <name type="common">Pseudomonas cepacia</name>
    <dbReference type="NCBI Taxonomy" id="292"/>
    <lineage>
        <taxon>Bacteria</taxon>
        <taxon>Pseudomonadati</taxon>
        <taxon>Pseudomonadota</taxon>
        <taxon>Betaproteobacteria</taxon>
        <taxon>Burkholderiales</taxon>
        <taxon>Burkholderiaceae</taxon>
        <taxon>Burkholderia</taxon>
        <taxon>Burkholderia cepacia complex</taxon>
    </lineage>
</organism>
<evidence type="ECO:0000313" key="1">
    <source>
        <dbReference type="EMBL" id="TEU50503.1"/>
    </source>
</evidence>
<dbReference type="EMBL" id="SNSQ01000010">
    <property type="protein sequence ID" value="TEU50503.1"/>
    <property type="molecule type" value="Genomic_DNA"/>
</dbReference>
<reference evidence="1 2" key="1">
    <citation type="submission" date="2019-03" db="EMBL/GenBank/DDBJ databases">
        <title>Burkholderia cepacia outbreak.</title>
        <authorList>
            <person name="Farzana R."/>
            <person name="Walsh T.R."/>
        </authorList>
    </citation>
    <scope>NUCLEOTIDE SEQUENCE [LARGE SCALE GENOMIC DNA]</scope>
    <source>
        <strain evidence="2">d13</strain>
    </source>
</reference>
<name>A0AAX2RTR2_BURCE</name>
<dbReference type="AlphaFoldDB" id="A0AAX2RTR2"/>
<proteinExistence type="predicted"/>